<evidence type="ECO:0000256" key="2">
    <source>
        <dbReference type="ARBA" id="ARBA00009045"/>
    </source>
</evidence>
<feature type="transmembrane region" description="Helical" evidence="7">
    <location>
        <begin position="256"/>
        <end position="276"/>
    </location>
</feature>
<dbReference type="InterPro" id="IPR035952">
    <property type="entry name" value="Rhomboid-like_sf"/>
</dbReference>
<keyword evidence="6 7" id="KW-0472">Membrane</keyword>
<comment type="subcellular location">
    <subcellularLocation>
        <location evidence="1">Membrane</location>
        <topology evidence="1">Multi-pass membrane protein</topology>
    </subcellularLocation>
</comment>
<dbReference type="Proteomes" id="UP000609874">
    <property type="component" value="Unassembled WGS sequence"/>
</dbReference>
<organism evidence="9 10">
    <name type="scientific">Arthrobacter gallicola</name>
    <dbReference type="NCBI Taxonomy" id="2762225"/>
    <lineage>
        <taxon>Bacteria</taxon>
        <taxon>Bacillati</taxon>
        <taxon>Actinomycetota</taxon>
        <taxon>Actinomycetes</taxon>
        <taxon>Micrococcales</taxon>
        <taxon>Micrococcaceae</taxon>
        <taxon>Arthrobacter</taxon>
    </lineage>
</organism>
<evidence type="ECO:0000256" key="5">
    <source>
        <dbReference type="ARBA" id="ARBA00022989"/>
    </source>
</evidence>
<evidence type="ECO:0000256" key="3">
    <source>
        <dbReference type="ARBA" id="ARBA00022692"/>
    </source>
</evidence>
<evidence type="ECO:0000256" key="6">
    <source>
        <dbReference type="ARBA" id="ARBA00023136"/>
    </source>
</evidence>
<keyword evidence="4" id="KW-0378">Hydrolase</keyword>
<dbReference type="Gene3D" id="1.20.1540.10">
    <property type="entry name" value="Rhomboid-like"/>
    <property type="match status" value="1"/>
</dbReference>
<keyword evidence="10" id="KW-1185">Reference proteome</keyword>
<comment type="similarity">
    <text evidence="2">Belongs to the peptidase S54 family.</text>
</comment>
<evidence type="ECO:0000313" key="9">
    <source>
        <dbReference type="EMBL" id="MBD7994869.1"/>
    </source>
</evidence>
<sequence length="280" mass="29887">MSYGIPAGQPAPEVPVCPRHPDRVSYIRCQRCGRPACPECQHSAPVGIQCVDCFQESRRNAPAYRTPYGGAARPGKPVVTTTLMILCGIAYALQWLVPGFSEQFLFAPILAASEPWRLFSAAFLHSPGFILHIAFNLYALWLLGRSLEPLLGRVRFILLYLISALGGSVGVLLLAPAFQAVVGASGAIFGLFGALFVIQRQRGGDVKALLILIGINLVLGFVYPSISWQAHLGGLVTGAACAAVLAYAPKGPRQPLVQFGGLAAIALVLLGLAFFWTPSF</sequence>
<accession>A0ABR8UQR7</accession>
<dbReference type="PANTHER" id="PTHR43731">
    <property type="entry name" value="RHOMBOID PROTEASE"/>
    <property type="match status" value="1"/>
</dbReference>
<protein>
    <submittedName>
        <fullName evidence="9">Rhomboid family intramembrane serine protease</fullName>
    </submittedName>
</protein>
<feature type="transmembrane region" description="Helical" evidence="7">
    <location>
        <begin position="78"/>
        <end position="97"/>
    </location>
</feature>
<comment type="caution">
    <text evidence="9">The sequence shown here is derived from an EMBL/GenBank/DDBJ whole genome shotgun (WGS) entry which is preliminary data.</text>
</comment>
<dbReference type="Pfam" id="PF01694">
    <property type="entry name" value="Rhomboid"/>
    <property type="match status" value="1"/>
</dbReference>
<dbReference type="InterPro" id="IPR022764">
    <property type="entry name" value="Peptidase_S54_rhomboid_dom"/>
</dbReference>
<dbReference type="GO" id="GO:0006508">
    <property type="term" value="P:proteolysis"/>
    <property type="evidence" value="ECO:0007669"/>
    <property type="project" value="UniProtKB-KW"/>
</dbReference>
<keyword evidence="3 7" id="KW-0812">Transmembrane</keyword>
<dbReference type="InterPro" id="IPR050925">
    <property type="entry name" value="Rhomboid_protease_S54"/>
</dbReference>
<feature type="transmembrane region" description="Helical" evidence="7">
    <location>
        <begin position="180"/>
        <end position="197"/>
    </location>
</feature>
<reference evidence="9 10" key="1">
    <citation type="submission" date="2020-08" db="EMBL/GenBank/DDBJ databases">
        <title>A Genomic Blueprint of the Chicken Gut Microbiome.</title>
        <authorList>
            <person name="Gilroy R."/>
            <person name="Ravi A."/>
            <person name="Getino M."/>
            <person name="Pursley I."/>
            <person name="Horton D.L."/>
            <person name="Alikhan N.-F."/>
            <person name="Baker D."/>
            <person name="Gharbi K."/>
            <person name="Hall N."/>
            <person name="Watson M."/>
            <person name="Adriaenssens E.M."/>
            <person name="Foster-Nyarko E."/>
            <person name="Jarju S."/>
            <person name="Secka A."/>
            <person name="Antonio M."/>
            <person name="Oren A."/>
            <person name="Chaudhuri R."/>
            <person name="La Ragione R.M."/>
            <person name="Hildebrand F."/>
            <person name="Pallen M.J."/>
        </authorList>
    </citation>
    <scope>NUCLEOTIDE SEQUENCE [LARGE SCALE GENOMIC DNA]</scope>
    <source>
        <strain evidence="9 10">Sa2CUA1</strain>
    </source>
</reference>
<proteinExistence type="inferred from homology"/>
<gene>
    <name evidence="9" type="ORF">H9639_06110</name>
</gene>
<evidence type="ECO:0000256" key="7">
    <source>
        <dbReference type="SAM" id="Phobius"/>
    </source>
</evidence>
<evidence type="ECO:0000313" key="10">
    <source>
        <dbReference type="Proteomes" id="UP000609874"/>
    </source>
</evidence>
<dbReference type="GO" id="GO:0008233">
    <property type="term" value="F:peptidase activity"/>
    <property type="evidence" value="ECO:0007669"/>
    <property type="project" value="UniProtKB-KW"/>
</dbReference>
<feature type="transmembrane region" description="Helical" evidence="7">
    <location>
        <begin position="117"/>
        <end position="144"/>
    </location>
</feature>
<dbReference type="PANTHER" id="PTHR43731:SF14">
    <property type="entry name" value="PRESENILIN-ASSOCIATED RHOMBOID-LIKE PROTEIN, MITOCHONDRIAL"/>
    <property type="match status" value="1"/>
</dbReference>
<dbReference type="SUPFAM" id="SSF144091">
    <property type="entry name" value="Rhomboid-like"/>
    <property type="match status" value="1"/>
</dbReference>
<feature type="transmembrane region" description="Helical" evidence="7">
    <location>
        <begin position="156"/>
        <end position="174"/>
    </location>
</feature>
<evidence type="ECO:0000256" key="4">
    <source>
        <dbReference type="ARBA" id="ARBA00022801"/>
    </source>
</evidence>
<evidence type="ECO:0000256" key="1">
    <source>
        <dbReference type="ARBA" id="ARBA00004141"/>
    </source>
</evidence>
<keyword evidence="5 7" id="KW-1133">Transmembrane helix</keyword>
<feature type="transmembrane region" description="Helical" evidence="7">
    <location>
        <begin position="232"/>
        <end position="249"/>
    </location>
</feature>
<name>A0ABR8UQR7_9MICC</name>
<feature type="domain" description="Peptidase S54 rhomboid" evidence="8">
    <location>
        <begin position="113"/>
        <end position="246"/>
    </location>
</feature>
<dbReference type="RefSeq" id="WP_191807225.1">
    <property type="nucleotide sequence ID" value="NZ_JACSQD010000002.1"/>
</dbReference>
<evidence type="ECO:0000259" key="8">
    <source>
        <dbReference type="Pfam" id="PF01694"/>
    </source>
</evidence>
<dbReference type="EMBL" id="JACSQD010000002">
    <property type="protein sequence ID" value="MBD7994869.1"/>
    <property type="molecule type" value="Genomic_DNA"/>
</dbReference>
<feature type="transmembrane region" description="Helical" evidence="7">
    <location>
        <begin position="209"/>
        <end position="226"/>
    </location>
</feature>
<keyword evidence="9" id="KW-0645">Protease</keyword>